<accession>A0ACC2D7N7</accession>
<reference evidence="2" key="1">
    <citation type="journal article" date="2024" name="Proc. Natl. Acad. Sci. U.S.A.">
        <title>Extraordinary preservation of gene collinearity over three hundred million years revealed in homosporous lycophytes.</title>
        <authorList>
            <person name="Li C."/>
            <person name="Wickell D."/>
            <person name="Kuo L.Y."/>
            <person name="Chen X."/>
            <person name="Nie B."/>
            <person name="Liao X."/>
            <person name="Peng D."/>
            <person name="Ji J."/>
            <person name="Jenkins J."/>
            <person name="Williams M."/>
            <person name="Shu S."/>
            <person name="Plott C."/>
            <person name="Barry K."/>
            <person name="Rajasekar S."/>
            <person name="Grimwood J."/>
            <person name="Han X."/>
            <person name="Sun S."/>
            <person name="Hou Z."/>
            <person name="He W."/>
            <person name="Dai G."/>
            <person name="Sun C."/>
            <person name="Schmutz J."/>
            <person name="Leebens-Mack J.H."/>
            <person name="Li F.W."/>
            <person name="Wang L."/>
        </authorList>
    </citation>
    <scope>NUCLEOTIDE SEQUENCE [LARGE SCALE GENOMIC DNA]</scope>
    <source>
        <strain evidence="2">cv. PW_Plant_1</strain>
    </source>
</reference>
<name>A0ACC2D7N7_DIPCM</name>
<protein>
    <submittedName>
        <fullName evidence="1">Uncharacterized protein</fullName>
    </submittedName>
</protein>
<proteinExistence type="predicted"/>
<dbReference type="EMBL" id="CM055098">
    <property type="protein sequence ID" value="KAJ7550178.1"/>
    <property type="molecule type" value="Genomic_DNA"/>
</dbReference>
<gene>
    <name evidence="1" type="ORF">O6H91_07G086800</name>
</gene>
<keyword evidence="2" id="KW-1185">Reference proteome</keyword>
<evidence type="ECO:0000313" key="1">
    <source>
        <dbReference type="EMBL" id="KAJ7550178.1"/>
    </source>
</evidence>
<organism evidence="1 2">
    <name type="scientific">Diphasiastrum complanatum</name>
    <name type="common">Issler's clubmoss</name>
    <name type="synonym">Lycopodium complanatum</name>
    <dbReference type="NCBI Taxonomy" id="34168"/>
    <lineage>
        <taxon>Eukaryota</taxon>
        <taxon>Viridiplantae</taxon>
        <taxon>Streptophyta</taxon>
        <taxon>Embryophyta</taxon>
        <taxon>Tracheophyta</taxon>
        <taxon>Lycopodiopsida</taxon>
        <taxon>Lycopodiales</taxon>
        <taxon>Lycopodiaceae</taxon>
        <taxon>Lycopodioideae</taxon>
        <taxon>Diphasiastrum</taxon>
    </lineage>
</organism>
<sequence length="655" mass="72498">MVETLRAALRLLPTVKPVQPSCSRASLVRRPATGDHYSSVSGLGFQQQVCNSEQRQQGVAASGLSRFARALLAYVGAGLSTIAANQLSGPSTVQAKEIQSTGNHFMAGAEAPVFWACRTTKRCLLHENAKPSQKLSHSSCDFSHCQSDITYHGCPKTKEEKDLLASIDNWSLLSSQCSPGKQSTMYSELNSDFQKDYQSALDESFMVRFSKSAEFDSLKAEDVSLGSFAYLKTLTSGEVDSPELGYEHRVMPDQLVETDNSISLSLESKDDVGKYEESNQTSKNNVKHEIEAVDKSESRGIVQQSSFLNGEGRPLSTATATSFEQSEHKHMQKMEPLPKLQSKGKLSWRTADTDELAALVARKSLEHMENCDLPPSQSPVAQRRVLENCDLGPSKRHRWDISRSMDRDFLISLLRGHEPVRLETQKLSSHFLDRSDPLLLPHHVPQSPRSLPVVQEHYTPFINRDQSVLSSDGRTSSWSAGGGAAQEGDRGPQLLGEALCRSQTRAREAEKAAAQASLEKERLTQLFFREASLSFTYRQWANSLQAENMCLRLRAVDRSSTWLKQSFMNSYATFDLLSNAGWRHSRKDSMGKEMQQCSDGIKGCTDLKHRWTSPRSDVIGGYSLGVAFAFGLSLAGAGLVLGWSMGWILFAPLVN</sequence>
<dbReference type="Proteomes" id="UP001162992">
    <property type="component" value="Chromosome 7"/>
</dbReference>
<comment type="caution">
    <text evidence="1">The sequence shown here is derived from an EMBL/GenBank/DDBJ whole genome shotgun (WGS) entry which is preliminary data.</text>
</comment>
<evidence type="ECO:0000313" key="2">
    <source>
        <dbReference type="Proteomes" id="UP001162992"/>
    </source>
</evidence>